<dbReference type="InterPro" id="IPR009003">
    <property type="entry name" value="Peptidase_S1_PA"/>
</dbReference>
<comment type="caution">
    <text evidence="1">The sequence shown here is derived from an EMBL/GenBank/DDBJ whole genome shotgun (WGS) entry which is preliminary data.</text>
</comment>
<sequence length="236" mass="26220">MRVHIFSGFVVDILGEWFYVTAGHILKDIRSAINDGSAFDTWRLDDQIAGNQFSNIAVPYDFQLEHWCVLEDASAGLDYAAVHLGGLYRQQLEIGGVVPFTKQAWGDYVTECDHWALVGIPRESISYGTTNITAEFVMLPLVPVEPPHSAEKKAENQFFAKIIDGSEEIVKDIDGMSGGPIVMLWKADDTWSYSVIGVQSAWYPNARIIAACPFSSFAEALEPVVEEALSELRRSK</sequence>
<dbReference type="SUPFAM" id="SSF50494">
    <property type="entry name" value="Trypsin-like serine proteases"/>
    <property type="match status" value="1"/>
</dbReference>
<dbReference type="PATRIC" id="fig|317.197.peg.974"/>
<proteinExistence type="predicted"/>
<organism evidence="1 2">
    <name type="scientific">Pseudomonas syringae</name>
    <dbReference type="NCBI Taxonomy" id="317"/>
    <lineage>
        <taxon>Bacteria</taxon>
        <taxon>Pseudomonadati</taxon>
        <taxon>Pseudomonadota</taxon>
        <taxon>Gammaproteobacteria</taxon>
        <taxon>Pseudomonadales</taxon>
        <taxon>Pseudomonadaceae</taxon>
        <taxon>Pseudomonas</taxon>
    </lineage>
</organism>
<evidence type="ECO:0000313" key="2">
    <source>
        <dbReference type="Proteomes" id="UP000036955"/>
    </source>
</evidence>
<dbReference type="Proteomes" id="UP000036955">
    <property type="component" value="Unassembled WGS sequence"/>
</dbReference>
<dbReference type="AlphaFoldDB" id="A0A0L1MHS6"/>
<reference evidence="1 2" key="1">
    <citation type="submission" date="2015-06" db="EMBL/GenBank/DDBJ databases">
        <authorList>
            <person name="Hoefler B.C."/>
            <person name="Straight P.D."/>
        </authorList>
    </citation>
    <scope>NUCLEOTIDE SEQUENCE [LARGE SCALE GENOMIC DNA]</scope>
    <source>
        <strain evidence="1 2">Riq4</strain>
    </source>
</reference>
<evidence type="ECO:0000313" key="1">
    <source>
        <dbReference type="EMBL" id="KNH27956.1"/>
    </source>
</evidence>
<name>A0A0L1MHS6_PSESX</name>
<evidence type="ECO:0008006" key="3">
    <source>
        <dbReference type="Google" id="ProtNLM"/>
    </source>
</evidence>
<protein>
    <recommendedName>
        <fullName evidence="3">Serine protease</fullName>
    </recommendedName>
</protein>
<dbReference type="EMBL" id="LFQK01000015">
    <property type="protein sequence ID" value="KNH27956.1"/>
    <property type="molecule type" value="Genomic_DNA"/>
</dbReference>
<gene>
    <name evidence="1" type="ORF">ACS77_09080</name>
</gene>
<accession>A0A0L1MHS6</accession>